<feature type="domain" description="ABC transporter" evidence="10">
    <location>
        <begin position="550"/>
        <end position="771"/>
    </location>
</feature>
<dbReference type="GO" id="GO:0005524">
    <property type="term" value="F:ATP binding"/>
    <property type="evidence" value="ECO:0007669"/>
    <property type="project" value="UniProtKB-KW"/>
</dbReference>
<dbReference type="SUPFAM" id="SSF52540">
    <property type="entry name" value="P-loop containing nucleoside triphosphate hydrolases"/>
    <property type="match status" value="1"/>
</dbReference>
<dbReference type="Gene3D" id="3.40.50.300">
    <property type="entry name" value="P-loop containing nucleotide triphosphate hydrolases"/>
    <property type="match status" value="1"/>
</dbReference>
<keyword evidence="5" id="KW-0067">ATP-binding</keyword>
<dbReference type="GO" id="GO:0140359">
    <property type="term" value="F:ABC-type transporter activity"/>
    <property type="evidence" value="ECO:0007669"/>
    <property type="project" value="InterPro"/>
</dbReference>
<feature type="region of interest" description="Disordered" evidence="8">
    <location>
        <begin position="353"/>
        <end position="383"/>
    </location>
</feature>
<dbReference type="InterPro" id="IPR017871">
    <property type="entry name" value="ABC_transporter-like_CS"/>
</dbReference>
<protein>
    <recommendedName>
        <fullName evidence="10">ABC transporter domain-containing protein</fullName>
    </recommendedName>
</protein>
<dbReference type="PANTHER" id="PTHR11384">
    <property type="entry name" value="ATP-BINDING CASSETTE, SUB-FAMILY D MEMBER"/>
    <property type="match status" value="1"/>
</dbReference>
<keyword evidence="12" id="KW-1185">Reference proteome</keyword>
<keyword evidence="4" id="KW-0547">Nucleotide-binding</keyword>
<comment type="caution">
    <text evidence="11">The sequence shown here is derived from an EMBL/GenBank/DDBJ whole genome shotgun (WGS) entry which is preliminary data.</text>
</comment>
<sequence length="773" mass="80848">MFVWRGSEMGHNFGKVAGSYYAILVDVQPARFLWTTVHAGALYLVCAALAQLGTLLQRQLALSWRQRLTTLAHAAYVPVQDAGEGSSAAAGQAQSTTPLLRPPRHSSPDAPWTPRPFFFATPLDNPDQRLARDLRQLCDDAAALARVVVSLPFRFAYYSLLAAGCVGARGLLTVTLFFALGSAAQAAACRLVARGVVAQERAEGELRTAHARLRAAREEVALSGRGGAGGHAAERAALDAAAALALRRQAALVPREALLDGTTKVIGYAGALVTYTAVAAVVLFDPAGGVPGTPGARAQFVSNAIFFTMALVYSFSELVNRVNDYSRVAGLLARVGELFEALRASSGWQETGDEMSHASLVPSQAPAATRRPSRPSTASSTLLEGGPFEGLASHAYTLTEPLADDTDPAAHAELSVFCVGAASAVHRKVRAVFPEAPAHAASFLACLTMQSVLSQAPAERGMEEALRRVRAWTGGLRAALGPLGYWADAVDPRTGTPLFGTASGEAWAEARAVGELLREYPILDLGPCPFVLHPTLARPRPGPAAAAPLLRLERATLAAPGDGRVLVEALTLEVRRGASLLVLGPNGCGKSRLVAALAGLAPWRDGRGPALAPGTASLWQPQRPVLAPAAAGRAVPLWRQLVYPDAGPRPDEACARQVLLAVGLAPLLRCAGSVDAPTPAGLSPGELQRLCFARVLLRRPDLAVLDEPTAALPAGDARRLFGLVHASGVTCVTVGQGEAELSAAHARRLRLLGDGAWRLDDIPDDAGAALTPG</sequence>
<dbReference type="PANTHER" id="PTHR11384:SF59">
    <property type="entry name" value="LYSOSOMAL COBALAMIN TRANSPORTER ABCD4"/>
    <property type="match status" value="1"/>
</dbReference>
<keyword evidence="3 9" id="KW-0812">Transmembrane</keyword>
<dbReference type="GO" id="GO:0042760">
    <property type="term" value="P:very long-chain fatty acid catabolic process"/>
    <property type="evidence" value="ECO:0007669"/>
    <property type="project" value="TreeGrafter"/>
</dbReference>
<dbReference type="AlphaFoldDB" id="A0AAD9MKZ1"/>
<dbReference type="InterPro" id="IPR003593">
    <property type="entry name" value="AAA+_ATPase"/>
</dbReference>
<gene>
    <name evidence="11" type="ORF">QBZ16_004857</name>
</gene>
<evidence type="ECO:0000256" key="3">
    <source>
        <dbReference type="ARBA" id="ARBA00022692"/>
    </source>
</evidence>
<dbReference type="GO" id="GO:0016887">
    <property type="term" value="F:ATP hydrolysis activity"/>
    <property type="evidence" value="ECO:0007669"/>
    <property type="project" value="InterPro"/>
</dbReference>
<evidence type="ECO:0000256" key="1">
    <source>
        <dbReference type="ARBA" id="ARBA00008575"/>
    </source>
</evidence>
<name>A0AAD9MKZ1_PROWI</name>
<dbReference type="GO" id="GO:0005778">
    <property type="term" value="C:peroxisomal membrane"/>
    <property type="evidence" value="ECO:0007669"/>
    <property type="project" value="TreeGrafter"/>
</dbReference>
<keyword evidence="2" id="KW-0813">Transport</keyword>
<dbReference type="GO" id="GO:0006635">
    <property type="term" value="P:fatty acid beta-oxidation"/>
    <property type="evidence" value="ECO:0007669"/>
    <property type="project" value="TreeGrafter"/>
</dbReference>
<evidence type="ECO:0000256" key="5">
    <source>
        <dbReference type="ARBA" id="ARBA00022840"/>
    </source>
</evidence>
<evidence type="ECO:0000256" key="4">
    <source>
        <dbReference type="ARBA" id="ARBA00022741"/>
    </source>
</evidence>
<evidence type="ECO:0000256" key="9">
    <source>
        <dbReference type="SAM" id="Phobius"/>
    </source>
</evidence>
<evidence type="ECO:0000256" key="7">
    <source>
        <dbReference type="ARBA" id="ARBA00023136"/>
    </source>
</evidence>
<dbReference type="InterPro" id="IPR011527">
    <property type="entry name" value="ABC1_TM_dom"/>
</dbReference>
<dbReference type="Pfam" id="PF06472">
    <property type="entry name" value="ABC_membrane_2"/>
    <property type="match status" value="1"/>
</dbReference>
<dbReference type="SMART" id="SM00382">
    <property type="entry name" value="AAA"/>
    <property type="match status" value="1"/>
</dbReference>
<dbReference type="GO" id="GO:0005324">
    <property type="term" value="F:long-chain fatty acid transmembrane transporter activity"/>
    <property type="evidence" value="ECO:0007669"/>
    <property type="project" value="TreeGrafter"/>
</dbReference>
<evidence type="ECO:0000313" key="12">
    <source>
        <dbReference type="Proteomes" id="UP001255856"/>
    </source>
</evidence>
<proteinExistence type="inferred from homology"/>
<dbReference type="PROSITE" id="PS50893">
    <property type="entry name" value="ABC_TRANSPORTER_2"/>
    <property type="match status" value="1"/>
</dbReference>
<dbReference type="InterPro" id="IPR050835">
    <property type="entry name" value="ABC_transporter_sub-D"/>
</dbReference>
<dbReference type="GO" id="GO:0015910">
    <property type="term" value="P:long-chain fatty acid import into peroxisome"/>
    <property type="evidence" value="ECO:0007669"/>
    <property type="project" value="TreeGrafter"/>
</dbReference>
<evidence type="ECO:0000256" key="8">
    <source>
        <dbReference type="SAM" id="MobiDB-lite"/>
    </source>
</evidence>
<evidence type="ECO:0000313" key="11">
    <source>
        <dbReference type="EMBL" id="KAK2077223.1"/>
    </source>
</evidence>
<dbReference type="PROSITE" id="PS00211">
    <property type="entry name" value="ABC_TRANSPORTER_1"/>
    <property type="match status" value="1"/>
</dbReference>
<dbReference type="Pfam" id="PF00005">
    <property type="entry name" value="ABC_tran"/>
    <property type="match status" value="1"/>
</dbReference>
<dbReference type="GO" id="GO:0007031">
    <property type="term" value="P:peroxisome organization"/>
    <property type="evidence" value="ECO:0007669"/>
    <property type="project" value="TreeGrafter"/>
</dbReference>
<keyword evidence="7 9" id="KW-0472">Membrane</keyword>
<evidence type="ECO:0000256" key="6">
    <source>
        <dbReference type="ARBA" id="ARBA00022989"/>
    </source>
</evidence>
<dbReference type="Proteomes" id="UP001255856">
    <property type="component" value="Unassembled WGS sequence"/>
</dbReference>
<feature type="compositionally biased region" description="Low complexity" evidence="8">
    <location>
        <begin position="365"/>
        <end position="381"/>
    </location>
</feature>
<accession>A0AAD9MKZ1</accession>
<evidence type="ECO:0000259" key="10">
    <source>
        <dbReference type="PROSITE" id="PS50893"/>
    </source>
</evidence>
<dbReference type="InterPro" id="IPR003439">
    <property type="entry name" value="ABC_transporter-like_ATP-bd"/>
</dbReference>
<organism evidence="11 12">
    <name type="scientific">Prototheca wickerhamii</name>
    <dbReference type="NCBI Taxonomy" id="3111"/>
    <lineage>
        <taxon>Eukaryota</taxon>
        <taxon>Viridiplantae</taxon>
        <taxon>Chlorophyta</taxon>
        <taxon>core chlorophytes</taxon>
        <taxon>Trebouxiophyceae</taxon>
        <taxon>Chlorellales</taxon>
        <taxon>Chlorellaceae</taxon>
        <taxon>Prototheca</taxon>
    </lineage>
</organism>
<reference evidence="11" key="1">
    <citation type="submission" date="2021-01" db="EMBL/GenBank/DDBJ databases">
        <authorList>
            <person name="Eckstrom K.M.E."/>
        </authorList>
    </citation>
    <scope>NUCLEOTIDE SEQUENCE</scope>
    <source>
        <strain evidence="11">UVCC 0001</strain>
    </source>
</reference>
<evidence type="ECO:0000256" key="2">
    <source>
        <dbReference type="ARBA" id="ARBA00022448"/>
    </source>
</evidence>
<keyword evidence="6 9" id="KW-1133">Transmembrane helix</keyword>
<comment type="similarity">
    <text evidence="1">Belongs to the ABC transporter superfamily. ABCD family. Peroxisomal fatty acyl CoA transporter (TC 3.A.1.203) subfamily.</text>
</comment>
<feature type="region of interest" description="Disordered" evidence="8">
    <location>
        <begin position="87"/>
        <end position="111"/>
    </location>
</feature>
<feature type="transmembrane region" description="Helical" evidence="9">
    <location>
        <begin position="32"/>
        <end position="56"/>
    </location>
</feature>
<dbReference type="EMBL" id="JASFZW010000007">
    <property type="protein sequence ID" value="KAK2077223.1"/>
    <property type="molecule type" value="Genomic_DNA"/>
</dbReference>
<dbReference type="InterPro" id="IPR027417">
    <property type="entry name" value="P-loop_NTPase"/>
</dbReference>